<keyword evidence="3" id="KW-1185">Reference proteome</keyword>
<organism evidence="2 3">
    <name type="scientific">Magallana gigas</name>
    <name type="common">Pacific oyster</name>
    <name type="synonym">Crassostrea gigas</name>
    <dbReference type="NCBI Taxonomy" id="29159"/>
    <lineage>
        <taxon>Eukaryota</taxon>
        <taxon>Metazoa</taxon>
        <taxon>Spiralia</taxon>
        <taxon>Lophotrochozoa</taxon>
        <taxon>Mollusca</taxon>
        <taxon>Bivalvia</taxon>
        <taxon>Autobranchia</taxon>
        <taxon>Pteriomorphia</taxon>
        <taxon>Ostreida</taxon>
        <taxon>Ostreoidea</taxon>
        <taxon>Ostreidae</taxon>
        <taxon>Magallana</taxon>
    </lineage>
</organism>
<dbReference type="EnsemblMetazoa" id="G34075.1">
    <property type="protein sequence ID" value="G34075.1:cds"/>
    <property type="gene ID" value="G34075"/>
</dbReference>
<dbReference type="Proteomes" id="UP000005408">
    <property type="component" value="Unassembled WGS sequence"/>
</dbReference>
<protein>
    <submittedName>
        <fullName evidence="2">Uncharacterized protein</fullName>
    </submittedName>
</protein>
<reference evidence="2" key="1">
    <citation type="submission" date="2022-08" db="UniProtKB">
        <authorList>
            <consortium name="EnsemblMetazoa"/>
        </authorList>
    </citation>
    <scope>IDENTIFICATION</scope>
    <source>
        <strain evidence="2">05x7-T-G4-1.051#20</strain>
    </source>
</reference>
<evidence type="ECO:0000256" key="1">
    <source>
        <dbReference type="SAM" id="MobiDB-lite"/>
    </source>
</evidence>
<feature type="region of interest" description="Disordered" evidence="1">
    <location>
        <begin position="201"/>
        <end position="262"/>
    </location>
</feature>
<feature type="compositionally biased region" description="Basic and acidic residues" evidence="1">
    <location>
        <begin position="201"/>
        <end position="230"/>
    </location>
</feature>
<evidence type="ECO:0000313" key="2">
    <source>
        <dbReference type="EnsemblMetazoa" id="G34075.1:cds"/>
    </source>
</evidence>
<proteinExistence type="predicted"/>
<dbReference type="AlphaFoldDB" id="A0A8W8MRN2"/>
<sequence length="262" mass="29992">MKFQTSLNNPTETMAKQNSTVSKQAKLLPAKKRTVLQSTLLKKFPLLIQSHLERIADFVLPGKNVWWSVDAEDGMIFHDGPEDDERRPDGPQLHHFRSRSLKEKRMWIKQKWQECLHHFASGELQLPFRRLKTYEDGKIIYISKGTKGNAENCQSERDEASVANTGNGGHQQTIDCIDDDYFAHQKLTQTKDDAKKRYTDLRSKNEESGVRLEPSHDMDKENEPLEEGIRGKQAANSAPSDNHVERSNQITDKGVKNHSSKI</sequence>
<feature type="region of interest" description="Disordered" evidence="1">
    <location>
        <begin position="1"/>
        <end position="21"/>
    </location>
</feature>
<feature type="region of interest" description="Disordered" evidence="1">
    <location>
        <begin position="147"/>
        <end position="168"/>
    </location>
</feature>
<accession>A0A8W8MRN2</accession>
<name>A0A8W8MRN2_MAGGI</name>
<evidence type="ECO:0000313" key="3">
    <source>
        <dbReference type="Proteomes" id="UP000005408"/>
    </source>
</evidence>